<comment type="caution">
    <text evidence="2">The sequence shown here is derived from an EMBL/GenBank/DDBJ whole genome shotgun (WGS) entry which is preliminary data.</text>
</comment>
<name>A0A9X3LWW1_9CORY</name>
<accession>A0A9X3LWW1</accession>
<dbReference type="GO" id="GO:0005576">
    <property type="term" value="C:extracellular region"/>
    <property type="evidence" value="ECO:0007669"/>
    <property type="project" value="TreeGrafter"/>
</dbReference>
<dbReference type="Proteomes" id="UP001146439">
    <property type="component" value="Unassembled WGS sequence"/>
</dbReference>
<dbReference type="EMBL" id="JAKMUZ010000004">
    <property type="protein sequence ID" value="MCZ9295524.1"/>
    <property type="molecule type" value="Genomic_DNA"/>
</dbReference>
<reference evidence="2" key="1">
    <citation type="submission" date="2022-02" db="EMBL/GenBank/DDBJ databases">
        <title>Corynebacterium sp. from urogenital microbiome.</title>
        <authorList>
            <person name="Cappelli E.A."/>
            <person name="Ribeiro T.G."/>
            <person name="Peixe L."/>
        </authorList>
    </citation>
    <scope>NUCLEOTIDE SEQUENCE</scope>
    <source>
        <strain evidence="2">C21Ua_68</strain>
    </source>
</reference>
<sequence length="428" mass="45021">MARPLLTTKAQVSGHKFLRRRVEHGLVLGDIRMIHDPLARRRKALLFGGVAVAFLAVGSGMLAWLQPSPQPGDAPIVRSEQGQLFVDVNDTYHPVFNLASARIITGQAAEAQTIGDEHLHEALLGSPVGISDAPGYLAAADEVPQQRWVACLAGKDETPVAENPISIGGQQVASQAVIVLVEPEQEGLGRERAALVESEGSQWLITEEGRVALPDPSSTEGRVVRRAIGVEDSTHVWPMPAELLNSFAELPPLHFPAEPPEIVDTGQGLWARMPSGVAELTPTQAQMLTGLGAKETTSTPQEVAALADVPLNLNLPSASFRFLSPEDGWMCADSDGAGVVVPAQSGTVALAGEAVAHRFGGLNAGGVGVDSGHGYHVVSPTGQRHAVKDKETLDALGTGVGAQVPWKILRLLPEGSALSREQALQASS</sequence>
<dbReference type="PANTHER" id="PTHR40765:SF2">
    <property type="entry name" value="ESX-2 SECRETION SYSTEM ATPASE ECCB2"/>
    <property type="match status" value="1"/>
</dbReference>
<protein>
    <submittedName>
        <fullName evidence="2">Type VII secretion protein EccB</fullName>
    </submittedName>
</protein>
<keyword evidence="1" id="KW-0472">Membrane</keyword>
<dbReference type="PANTHER" id="PTHR40765">
    <property type="entry name" value="ESX-2 SECRETION SYSTEM ATPASE ECCB2"/>
    <property type="match status" value="1"/>
</dbReference>
<gene>
    <name evidence="2" type="primary">eccB</name>
    <name evidence="2" type="ORF">L8V22_02975</name>
</gene>
<dbReference type="InterPro" id="IPR007795">
    <property type="entry name" value="T7SS_EccB"/>
</dbReference>
<evidence type="ECO:0000256" key="1">
    <source>
        <dbReference type="SAM" id="Phobius"/>
    </source>
</evidence>
<dbReference type="RefSeq" id="WP_269966392.1">
    <property type="nucleotide sequence ID" value="NZ_JAKMUZ010000004.1"/>
</dbReference>
<dbReference type="NCBIfam" id="TIGR03919">
    <property type="entry name" value="T7SS_EccB"/>
    <property type="match status" value="1"/>
</dbReference>
<evidence type="ECO:0000313" key="3">
    <source>
        <dbReference type="Proteomes" id="UP001146439"/>
    </source>
</evidence>
<proteinExistence type="predicted"/>
<feature type="transmembrane region" description="Helical" evidence="1">
    <location>
        <begin position="44"/>
        <end position="65"/>
    </location>
</feature>
<keyword evidence="1" id="KW-0812">Transmembrane</keyword>
<dbReference type="InterPro" id="IPR044857">
    <property type="entry name" value="T7SS_EccB_R1"/>
</dbReference>
<dbReference type="Gene3D" id="3.30.2390.20">
    <property type="entry name" value="Type VII secretion system EccB, repeat 1 domain"/>
    <property type="match status" value="1"/>
</dbReference>
<keyword evidence="1" id="KW-1133">Transmembrane helix</keyword>
<organism evidence="2 3">
    <name type="scientific">Corynebacterium yonathiae</name>
    <dbReference type="NCBI Taxonomy" id="2913504"/>
    <lineage>
        <taxon>Bacteria</taxon>
        <taxon>Bacillati</taxon>
        <taxon>Actinomycetota</taxon>
        <taxon>Actinomycetes</taxon>
        <taxon>Mycobacteriales</taxon>
        <taxon>Corynebacteriaceae</taxon>
        <taxon>Corynebacterium</taxon>
    </lineage>
</organism>
<evidence type="ECO:0000313" key="2">
    <source>
        <dbReference type="EMBL" id="MCZ9295524.1"/>
    </source>
</evidence>
<dbReference type="AlphaFoldDB" id="A0A9X3LWW1"/>
<dbReference type="Pfam" id="PF05108">
    <property type="entry name" value="T7SS_ESX1_EccB"/>
    <property type="match status" value="1"/>
</dbReference>